<dbReference type="InterPro" id="IPR036397">
    <property type="entry name" value="RNaseH_sf"/>
</dbReference>
<dbReference type="GO" id="GO:0005737">
    <property type="term" value="C:cytoplasm"/>
    <property type="evidence" value="ECO:0007669"/>
    <property type="project" value="TreeGrafter"/>
</dbReference>
<evidence type="ECO:0000313" key="3">
    <source>
        <dbReference type="EMBL" id="VFU54386.1"/>
    </source>
</evidence>
<gene>
    <name evidence="3" type="ORF">SVIM_LOCUS379691</name>
</gene>
<dbReference type="InterPro" id="IPR051132">
    <property type="entry name" value="3-5_Exonuclease_domain"/>
</dbReference>
<proteinExistence type="predicted"/>
<dbReference type="GO" id="GO:0003676">
    <property type="term" value="F:nucleic acid binding"/>
    <property type="evidence" value="ECO:0007669"/>
    <property type="project" value="InterPro"/>
</dbReference>
<dbReference type="GO" id="GO:0005634">
    <property type="term" value="C:nucleus"/>
    <property type="evidence" value="ECO:0007669"/>
    <property type="project" value="TreeGrafter"/>
</dbReference>
<keyword evidence="2" id="KW-0378">Hydrolase</keyword>
<evidence type="ECO:0008006" key="4">
    <source>
        <dbReference type="Google" id="ProtNLM"/>
    </source>
</evidence>
<dbReference type="GO" id="GO:0008408">
    <property type="term" value="F:3'-5' exonuclease activity"/>
    <property type="evidence" value="ECO:0007669"/>
    <property type="project" value="TreeGrafter"/>
</dbReference>
<keyword evidence="1" id="KW-0540">Nuclease</keyword>
<dbReference type="AlphaFoldDB" id="A0A6N2MJN0"/>
<dbReference type="CDD" id="cd06141">
    <property type="entry name" value="WRN_exo"/>
    <property type="match status" value="1"/>
</dbReference>
<dbReference type="PANTHER" id="PTHR13620">
    <property type="entry name" value="3-5 EXONUCLEASE"/>
    <property type="match status" value="1"/>
</dbReference>
<dbReference type="InterPro" id="IPR012337">
    <property type="entry name" value="RNaseH-like_sf"/>
</dbReference>
<dbReference type="Gene3D" id="3.30.420.10">
    <property type="entry name" value="Ribonuclease H-like superfamily/Ribonuclease H"/>
    <property type="match status" value="2"/>
</dbReference>
<name>A0A6N2MJN0_SALVM</name>
<accession>A0A6N2MJN0</accession>
<dbReference type="PANTHER" id="PTHR13620:SF105">
    <property type="entry name" value="OS01G0737700 PROTEIN"/>
    <property type="match status" value="1"/>
</dbReference>
<protein>
    <recommendedName>
        <fullName evidence="4">3'-5' exonuclease domain-containing protein</fullName>
    </recommendedName>
</protein>
<reference evidence="3" key="1">
    <citation type="submission" date="2019-03" db="EMBL/GenBank/DDBJ databases">
        <authorList>
            <person name="Mank J."/>
            <person name="Almeida P."/>
        </authorList>
    </citation>
    <scope>NUCLEOTIDE SEQUENCE</scope>
    <source>
        <strain evidence="3">78183</strain>
    </source>
</reference>
<sequence length="160" mass="18163">MKLLIPSYSWLQNQFFLLMDKRTFALDLLQQDKSVGLDIEWRPNRSRLFENPVATLQLTAGNDCLIFQLLYCPTEFESDAKKLMDDYGLSVGNAVDLRGLAAEKLGDLRLAREVLGKGVEKPKRITLSRWDNAWLSAAQVQYACFDAFLSWKIGESLLAA</sequence>
<organism evidence="3">
    <name type="scientific">Salix viminalis</name>
    <name type="common">Common osier</name>
    <name type="synonym">Basket willow</name>
    <dbReference type="NCBI Taxonomy" id="40686"/>
    <lineage>
        <taxon>Eukaryota</taxon>
        <taxon>Viridiplantae</taxon>
        <taxon>Streptophyta</taxon>
        <taxon>Embryophyta</taxon>
        <taxon>Tracheophyta</taxon>
        <taxon>Spermatophyta</taxon>
        <taxon>Magnoliopsida</taxon>
        <taxon>eudicotyledons</taxon>
        <taxon>Gunneridae</taxon>
        <taxon>Pentapetalae</taxon>
        <taxon>rosids</taxon>
        <taxon>fabids</taxon>
        <taxon>Malpighiales</taxon>
        <taxon>Salicaceae</taxon>
        <taxon>Saliceae</taxon>
        <taxon>Salix</taxon>
    </lineage>
</organism>
<evidence type="ECO:0000256" key="2">
    <source>
        <dbReference type="ARBA" id="ARBA00022801"/>
    </source>
</evidence>
<dbReference type="EMBL" id="CAADRP010001841">
    <property type="protein sequence ID" value="VFU54386.1"/>
    <property type="molecule type" value="Genomic_DNA"/>
</dbReference>
<dbReference type="SUPFAM" id="SSF53098">
    <property type="entry name" value="Ribonuclease H-like"/>
    <property type="match status" value="1"/>
</dbReference>
<evidence type="ECO:0000256" key="1">
    <source>
        <dbReference type="ARBA" id="ARBA00022722"/>
    </source>
</evidence>